<evidence type="ECO:0000313" key="6">
    <source>
        <dbReference type="Proteomes" id="UP000222862"/>
    </source>
</evidence>
<evidence type="ECO:0000256" key="2">
    <source>
        <dbReference type="ARBA" id="ARBA00022722"/>
    </source>
</evidence>
<name>A0A2B7YNL5_FUSNP</name>
<gene>
    <name evidence="5" type="ORF">RN96_04710</name>
</gene>
<reference evidence="5 6" key="1">
    <citation type="submission" date="2017-06" db="EMBL/GenBank/DDBJ databases">
        <title>Genome sequencing of Fusobacterium nucleatum subsp. polymorphum KCOM 1232 (=ChDC F37).</title>
        <authorList>
            <person name="Kook J.-K."/>
            <person name="Park S.-N."/>
            <person name="Lim Y.K."/>
            <person name="Roh H."/>
        </authorList>
    </citation>
    <scope>NUCLEOTIDE SEQUENCE [LARGE SCALE GENOMIC DNA]</scope>
    <source>
        <strain evidence="6">KCOM 1232 ( ChDC F37)</strain>
    </source>
</reference>
<dbReference type="Proteomes" id="UP000222862">
    <property type="component" value="Unassembled WGS sequence"/>
</dbReference>
<dbReference type="Pfam" id="PF08774">
    <property type="entry name" value="VRR_NUC"/>
    <property type="match status" value="1"/>
</dbReference>
<dbReference type="RefSeq" id="WP_098702511.1">
    <property type="nucleotide sequence ID" value="NZ_NJGI01000001.1"/>
</dbReference>
<evidence type="ECO:0000313" key="5">
    <source>
        <dbReference type="EMBL" id="PGH22442.1"/>
    </source>
</evidence>
<protein>
    <submittedName>
        <fullName evidence="5">Recombinase RecB</fullName>
    </submittedName>
</protein>
<proteinExistence type="predicted"/>
<feature type="domain" description="VRR-NUC" evidence="4">
    <location>
        <begin position="1"/>
        <end position="83"/>
    </location>
</feature>
<dbReference type="GO" id="GO:0016788">
    <property type="term" value="F:hydrolase activity, acting on ester bonds"/>
    <property type="evidence" value="ECO:0007669"/>
    <property type="project" value="InterPro"/>
</dbReference>
<organism evidence="5 6">
    <name type="scientific">Fusobacterium nucleatum subsp. polymorphum</name>
    <name type="common">Fusobacterium polymorphum</name>
    <dbReference type="NCBI Taxonomy" id="76857"/>
    <lineage>
        <taxon>Bacteria</taxon>
        <taxon>Fusobacteriati</taxon>
        <taxon>Fusobacteriota</taxon>
        <taxon>Fusobacteriia</taxon>
        <taxon>Fusobacteriales</taxon>
        <taxon>Fusobacteriaceae</taxon>
        <taxon>Fusobacterium</taxon>
    </lineage>
</organism>
<evidence type="ECO:0000259" key="4">
    <source>
        <dbReference type="SMART" id="SM00990"/>
    </source>
</evidence>
<dbReference type="SUPFAM" id="SSF52980">
    <property type="entry name" value="Restriction endonuclease-like"/>
    <property type="match status" value="1"/>
</dbReference>
<sequence>MLEKQVENQIKKWLEQNNHWYFKVHGGAFQKTGVPDIIACVKGKFVAIEVKRSNGGIVSELQKAQMQKIKSCGGVVGVAHSIEEFLQILKEAKLL</sequence>
<dbReference type="InterPro" id="IPR011856">
    <property type="entry name" value="tRNA_endonuc-like_dom_sf"/>
</dbReference>
<dbReference type="GO" id="GO:0003676">
    <property type="term" value="F:nucleic acid binding"/>
    <property type="evidence" value="ECO:0007669"/>
    <property type="project" value="InterPro"/>
</dbReference>
<accession>A0A2B7YNL5</accession>
<keyword evidence="3" id="KW-0378">Hydrolase</keyword>
<comment type="caution">
    <text evidence="5">The sequence shown here is derived from an EMBL/GenBank/DDBJ whole genome shotgun (WGS) entry which is preliminary data.</text>
</comment>
<dbReference type="EMBL" id="NJGI01000001">
    <property type="protein sequence ID" value="PGH22442.1"/>
    <property type="molecule type" value="Genomic_DNA"/>
</dbReference>
<dbReference type="SMART" id="SM00990">
    <property type="entry name" value="VRR_NUC"/>
    <property type="match status" value="1"/>
</dbReference>
<dbReference type="InterPro" id="IPR014883">
    <property type="entry name" value="VRR_NUC"/>
</dbReference>
<dbReference type="Gene3D" id="3.40.1350.10">
    <property type="match status" value="1"/>
</dbReference>
<evidence type="ECO:0000256" key="3">
    <source>
        <dbReference type="ARBA" id="ARBA00022801"/>
    </source>
</evidence>
<keyword evidence="2" id="KW-0540">Nuclease</keyword>
<comment type="cofactor">
    <cofactor evidence="1">
        <name>Mg(2+)</name>
        <dbReference type="ChEBI" id="CHEBI:18420"/>
    </cofactor>
</comment>
<dbReference type="GO" id="GO:0004518">
    <property type="term" value="F:nuclease activity"/>
    <property type="evidence" value="ECO:0007669"/>
    <property type="project" value="UniProtKB-KW"/>
</dbReference>
<dbReference type="InterPro" id="IPR011335">
    <property type="entry name" value="Restrct_endonuc-II-like"/>
</dbReference>
<dbReference type="AlphaFoldDB" id="A0A2B7YNL5"/>
<evidence type="ECO:0000256" key="1">
    <source>
        <dbReference type="ARBA" id="ARBA00001946"/>
    </source>
</evidence>